<gene>
    <name evidence="11" type="ORF">NCTC13093_01320</name>
</gene>
<keyword evidence="8 10" id="KW-1133">Transmembrane helix</keyword>
<keyword evidence="9 10" id="KW-0472">Membrane</keyword>
<accession>A0A2X0VCI8</accession>
<evidence type="ECO:0000256" key="1">
    <source>
        <dbReference type="ARBA" id="ARBA00002254"/>
    </source>
</evidence>
<dbReference type="PANTHER" id="PTHR35091:SF2">
    <property type="entry name" value="FLAGELLAR PROTEIN FLIL"/>
    <property type="match status" value="1"/>
</dbReference>
<evidence type="ECO:0000256" key="10">
    <source>
        <dbReference type="RuleBase" id="RU364125"/>
    </source>
</evidence>
<keyword evidence="12" id="KW-1185">Reference proteome</keyword>
<keyword evidence="5 10" id="KW-0145">Chemotaxis</keyword>
<evidence type="ECO:0000256" key="9">
    <source>
        <dbReference type="ARBA" id="ARBA00023136"/>
    </source>
</evidence>
<dbReference type="GO" id="GO:0006935">
    <property type="term" value="P:chemotaxis"/>
    <property type="evidence" value="ECO:0007669"/>
    <property type="project" value="UniProtKB-KW"/>
</dbReference>
<dbReference type="OrthoDB" id="5616092at2"/>
<dbReference type="GO" id="GO:0071978">
    <property type="term" value="P:bacterial-type flagellum-dependent swarming motility"/>
    <property type="evidence" value="ECO:0007669"/>
    <property type="project" value="TreeGrafter"/>
</dbReference>
<evidence type="ECO:0000313" key="11">
    <source>
        <dbReference type="EMBL" id="SPT69929.1"/>
    </source>
</evidence>
<comment type="similarity">
    <text evidence="3 10">Belongs to the FliL family.</text>
</comment>
<organism evidence="11 12">
    <name type="scientific">Anaerobiospirillum thomasii</name>
    <dbReference type="NCBI Taxonomy" id="179995"/>
    <lineage>
        <taxon>Bacteria</taxon>
        <taxon>Pseudomonadati</taxon>
        <taxon>Pseudomonadota</taxon>
        <taxon>Gammaproteobacteria</taxon>
        <taxon>Aeromonadales</taxon>
        <taxon>Succinivibrionaceae</taxon>
        <taxon>Anaerobiospirillum</taxon>
    </lineage>
</organism>
<evidence type="ECO:0000256" key="6">
    <source>
        <dbReference type="ARBA" id="ARBA00022692"/>
    </source>
</evidence>
<evidence type="ECO:0000256" key="7">
    <source>
        <dbReference type="ARBA" id="ARBA00022779"/>
    </source>
</evidence>
<keyword evidence="11" id="KW-0282">Flagellum</keyword>
<dbReference type="EMBL" id="UAPV01000001">
    <property type="protein sequence ID" value="SPT69929.1"/>
    <property type="molecule type" value="Genomic_DNA"/>
</dbReference>
<reference evidence="11 12" key="1">
    <citation type="submission" date="2018-06" db="EMBL/GenBank/DDBJ databases">
        <authorList>
            <consortium name="Pathogen Informatics"/>
            <person name="Doyle S."/>
        </authorList>
    </citation>
    <scope>NUCLEOTIDE SEQUENCE [LARGE SCALE GENOMIC DNA]</scope>
    <source>
        <strain evidence="11 12">NCTC13093</strain>
    </source>
</reference>
<comment type="function">
    <text evidence="1 10">Controls the rotational direction of flagella during chemotaxis.</text>
</comment>
<sequence>MAGRDDDDDDVEIKDENGSKRKKKIIIIVAAVFALLIVAGGGYLGYAYLKNLPPFEPAGPTPEEIAMEKAAQEAALREQIKDVFIKFDSGFTFNLKDQRGRPHVLQLDIVLLTVGQENADLCTKHLALTGSVIDSVVSAQTYESLTAPTGRQRLKDLLLEAVRSKMSGVTNRVVVDQILFTNFVLQ</sequence>
<keyword evidence="11" id="KW-0969">Cilium</keyword>
<dbReference type="RefSeq" id="WP_113744051.1">
    <property type="nucleotide sequence ID" value="NZ_UAPU01000007.1"/>
</dbReference>
<dbReference type="InterPro" id="IPR005503">
    <property type="entry name" value="FliL"/>
</dbReference>
<keyword evidence="7 10" id="KW-0283">Flagellar rotation</keyword>
<protein>
    <recommendedName>
        <fullName evidence="10">Flagellar protein FliL</fullName>
    </recommendedName>
</protein>
<dbReference type="GO" id="GO:0005886">
    <property type="term" value="C:plasma membrane"/>
    <property type="evidence" value="ECO:0007669"/>
    <property type="project" value="UniProtKB-SubCell"/>
</dbReference>
<dbReference type="AlphaFoldDB" id="A0A2X0VCI8"/>
<evidence type="ECO:0000256" key="8">
    <source>
        <dbReference type="ARBA" id="ARBA00022989"/>
    </source>
</evidence>
<evidence type="ECO:0000256" key="2">
    <source>
        <dbReference type="ARBA" id="ARBA00004162"/>
    </source>
</evidence>
<keyword evidence="11" id="KW-0966">Cell projection</keyword>
<keyword evidence="4" id="KW-1003">Cell membrane</keyword>
<comment type="subcellular location">
    <subcellularLocation>
        <location evidence="10">Cell inner membrane</location>
    </subcellularLocation>
    <subcellularLocation>
        <location evidence="2">Cell membrane</location>
        <topology evidence="2">Single-pass membrane protein</topology>
    </subcellularLocation>
</comment>
<name>A0A2X0VCI8_9GAMM</name>
<dbReference type="PANTHER" id="PTHR35091">
    <property type="entry name" value="FLAGELLAR PROTEIN FLIL"/>
    <property type="match status" value="1"/>
</dbReference>
<feature type="transmembrane region" description="Helical" evidence="10">
    <location>
        <begin position="25"/>
        <end position="49"/>
    </location>
</feature>
<evidence type="ECO:0000313" key="12">
    <source>
        <dbReference type="Proteomes" id="UP000250086"/>
    </source>
</evidence>
<dbReference type="GO" id="GO:0009425">
    <property type="term" value="C:bacterial-type flagellum basal body"/>
    <property type="evidence" value="ECO:0007669"/>
    <property type="project" value="InterPro"/>
</dbReference>
<keyword evidence="6 10" id="KW-0812">Transmembrane</keyword>
<proteinExistence type="inferred from homology"/>
<evidence type="ECO:0000256" key="3">
    <source>
        <dbReference type="ARBA" id="ARBA00008281"/>
    </source>
</evidence>
<keyword evidence="10" id="KW-0997">Cell inner membrane</keyword>
<dbReference type="Pfam" id="PF03748">
    <property type="entry name" value="FliL"/>
    <property type="match status" value="1"/>
</dbReference>
<dbReference type="Proteomes" id="UP000250086">
    <property type="component" value="Unassembled WGS sequence"/>
</dbReference>
<evidence type="ECO:0000256" key="4">
    <source>
        <dbReference type="ARBA" id="ARBA00022475"/>
    </source>
</evidence>
<evidence type="ECO:0000256" key="5">
    <source>
        <dbReference type="ARBA" id="ARBA00022500"/>
    </source>
</evidence>